<dbReference type="GO" id="GO:0016787">
    <property type="term" value="F:hydrolase activity"/>
    <property type="evidence" value="ECO:0007669"/>
    <property type="project" value="UniProtKB-KW"/>
</dbReference>
<keyword evidence="3" id="KW-1185">Reference proteome</keyword>
<dbReference type="EMBL" id="JAKIKS010000061">
    <property type="protein sequence ID" value="MCL1125787.1"/>
    <property type="molecule type" value="Genomic_DNA"/>
</dbReference>
<name>A0ABT0LEN6_9GAMM</name>
<keyword evidence="2" id="KW-0378">Hydrolase</keyword>
<dbReference type="SUPFAM" id="SSF53474">
    <property type="entry name" value="alpha/beta-Hydrolases"/>
    <property type="match status" value="1"/>
</dbReference>
<evidence type="ECO:0000259" key="1">
    <source>
        <dbReference type="Pfam" id="PF00561"/>
    </source>
</evidence>
<sequence>MNKFTVNDHQMAYQDIGQGPVILFGHSFLWDSHMWAPQIEALSQQYRCIVPDFWGHGQSDSAPKITRTLKDYAQQLLALMDHLDIDQFSIVGLSVGGMWGAELTTLVPSRVNALVLMDTFVGLEPEVTHKKYFHMLDIITQHQAVPEPIIEAITPLFFANNANQDSPELVKAFKQHLSSLKGEQALEIARVGKIVFSRRDQIDELDKFTLPVLIAVGSEDKPRSMLESYLMQDCITGAQLIQIPNAGHISNLEQPQFVTEMLMTFLDKVYS</sequence>
<dbReference type="Pfam" id="PF00561">
    <property type="entry name" value="Abhydrolase_1"/>
    <property type="match status" value="1"/>
</dbReference>
<dbReference type="PRINTS" id="PR00412">
    <property type="entry name" value="EPOXHYDRLASE"/>
</dbReference>
<organism evidence="2 3">
    <name type="scientific">Shewanella surugensis</name>
    <dbReference type="NCBI Taxonomy" id="212020"/>
    <lineage>
        <taxon>Bacteria</taxon>
        <taxon>Pseudomonadati</taxon>
        <taxon>Pseudomonadota</taxon>
        <taxon>Gammaproteobacteria</taxon>
        <taxon>Alteromonadales</taxon>
        <taxon>Shewanellaceae</taxon>
        <taxon>Shewanella</taxon>
    </lineage>
</organism>
<proteinExistence type="predicted"/>
<dbReference type="PANTHER" id="PTHR43798:SF29">
    <property type="entry name" value="AB HYDROLASE-1 DOMAIN-CONTAINING PROTEIN"/>
    <property type="match status" value="1"/>
</dbReference>
<dbReference type="Gene3D" id="3.40.50.1820">
    <property type="entry name" value="alpha/beta hydrolase"/>
    <property type="match status" value="1"/>
</dbReference>
<gene>
    <name evidence="2" type="ORF">L2764_15225</name>
</gene>
<dbReference type="PANTHER" id="PTHR43798">
    <property type="entry name" value="MONOACYLGLYCEROL LIPASE"/>
    <property type="match status" value="1"/>
</dbReference>
<dbReference type="InterPro" id="IPR029058">
    <property type="entry name" value="AB_hydrolase_fold"/>
</dbReference>
<dbReference type="Proteomes" id="UP001203423">
    <property type="component" value="Unassembled WGS sequence"/>
</dbReference>
<dbReference type="RefSeq" id="WP_248941119.1">
    <property type="nucleotide sequence ID" value="NZ_JAKIKS010000061.1"/>
</dbReference>
<dbReference type="InterPro" id="IPR000073">
    <property type="entry name" value="AB_hydrolase_1"/>
</dbReference>
<comment type="caution">
    <text evidence="2">The sequence shown here is derived from an EMBL/GenBank/DDBJ whole genome shotgun (WGS) entry which is preliminary data.</text>
</comment>
<evidence type="ECO:0000313" key="2">
    <source>
        <dbReference type="EMBL" id="MCL1125787.1"/>
    </source>
</evidence>
<protein>
    <submittedName>
        <fullName evidence="2">Alpha/beta fold hydrolase</fullName>
    </submittedName>
</protein>
<dbReference type="InterPro" id="IPR050266">
    <property type="entry name" value="AB_hydrolase_sf"/>
</dbReference>
<accession>A0ABT0LEN6</accession>
<reference evidence="2 3" key="1">
    <citation type="submission" date="2022-01" db="EMBL/GenBank/DDBJ databases">
        <title>Whole genome-based taxonomy of the Shewanellaceae.</title>
        <authorList>
            <person name="Martin-Rodriguez A.J."/>
        </authorList>
    </citation>
    <scope>NUCLEOTIDE SEQUENCE [LARGE SCALE GENOMIC DNA]</scope>
    <source>
        <strain evidence="2 3">DSM 17177</strain>
    </source>
</reference>
<feature type="domain" description="AB hydrolase-1" evidence="1">
    <location>
        <begin position="20"/>
        <end position="254"/>
    </location>
</feature>
<dbReference type="InterPro" id="IPR000639">
    <property type="entry name" value="Epox_hydrolase-like"/>
</dbReference>
<evidence type="ECO:0000313" key="3">
    <source>
        <dbReference type="Proteomes" id="UP001203423"/>
    </source>
</evidence>
<dbReference type="PRINTS" id="PR00111">
    <property type="entry name" value="ABHYDROLASE"/>
</dbReference>